<feature type="region of interest" description="Disordered" evidence="2">
    <location>
        <begin position="228"/>
        <end position="254"/>
    </location>
</feature>
<dbReference type="PANTHER" id="PTHR31471">
    <property type="entry name" value="OS02G0116800 PROTEIN"/>
    <property type="match status" value="1"/>
</dbReference>
<reference evidence="5" key="2">
    <citation type="submission" date="2025-08" db="UniProtKB">
        <authorList>
            <consortium name="RefSeq"/>
        </authorList>
    </citation>
    <scope>IDENTIFICATION</scope>
    <source>
        <tissue evidence="5">Leaf</tissue>
    </source>
</reference>
<accession>A0ABM0Z0C7</accession>
<feature type="region of interest" description="Disordered" evidence="2">
    <location>
        <begin position="1"/>
        <end position="51"/>
    </location>
</feature>
<dbReference type="GeneID" id="104785190"/>
<gene>
    <name evidence="5" type="primary">LOC104785190</name>
</gene>
<organism evidence="4 5">
    <name type="scientific">Camelina sativa</name>
    <name type="common">False flax</name>
    <name type="synonym">Myagrum sativum</name>
    <dbReference type="NCBI Taxonomy" id="90675"/>
    <lineage>
        <taxon>Eukaryota</taxon>
        <taxon>Viridiplantae</taxon>
        <taxon>Streptophyta</taxon>
        <taxon>Embryophyta</taxon>
        <taxon>Tracheophyta</taxon>
        <taxon>Spermatophyta</taxon>
        <taxon>Magnoliopsida</taxon>
        <taxon>eudicotyledons</taxon>
        <taxon>Gunneridae</taxon>
        <taxon>Pentapetalae</taxon>
        <taxon>rosids</taxon>
        <taxon>malvids</taxon>
        <taxon>Brassicales</taxon>
        <taxon>Brassicaceae</taxon>
        <taxon>Camelineae</taxon>
        <taxon>Camelina</taxon>
    </lineage>
</organism>
<evidence type="ECO:0000256" key="1">
    <source>
        <dbReference type="ARBA" id="ARBA00005711"/>
    </source>
</evidence>
<comment type="similarity">
    <text evidence="1">Belongs to the remorin family.</text>
</comment>
<dbReference type="InterPro" id="IPR005516">
    <property type="entry name" value="Remorin_C"/>
</dbReference>
<feature type="compositionally biased region" description="Basic and acidic residues" evidence="2">
    <location>
        <begin position="240"/>
        <end position="254"/>
    </location>
</feature>
<evidence type="ECO:0000313" key="5">
    <source>
        <dbReference type="RefSeq" id="XP_010508656.1"/>
    </source>
</evidence>
<protein>
    <submittedName>
        <fullName evidence="5">Remorin-like</fullName>
    </submittedName>
</protein>
<evidence type="ECO:0000259" key="3">
    <source>
        <dbReference type="Pfam" id="PF03763"/>
    </source>
</evidence>
<evidence type="ECO:0000313" key="4">
    <source>
        <dbReference type="Proteomes" id="UP000694864"/>
    </source>
</evidence>
<name>A0ABM0Z0C7_CAMSA</name>
<keyword evidence="4" id="KW-1185">Reference proteome</keyword>
<feature type="domain" description="Remorin C-terminal" evidence="3">
    <location>
        <begin position="170"/>
        <end position="275"/>
    </location>
</feature>
<dbReference type="RefSeq" id="XP_010508656.1">
    <property type="nucleotide sequence ID" value="XM_010510354.2"/>
</dbReference>
<evidence type="ECO:0000256" key="2">
    <source>
        <dbReference type="SAM" id="MobiDB-lite"/>
    </source>
</evidence>
<proteinExistence type="inferred from homology"/>
<dbReference type="PANTHER" id="PTHR31471:SF87">
    <property type="entry name" value="REMORIN 4.2"/>
    <property type="match status" value="1"/>
</dbReference>
<sequence>MMTLYGQERSQDARSNHRDETTETVVRDIHALTPMPEDNSRTMTTTLPPPPAFRGYFSPPRSTTTMSEGASSGENFTTISREFNALVIAGSSMENNEPMARNVTQREEERQHDLNLIRIHEERDHEVETNPSAIVPDQYPSQSLVPGSENGLLGQGQGGVGMTVQRVKREEVEAKITAWQTAKLAKINNRFKREDAVINGWVNEQINKANSWMKKIERKLEERKAKAMEKTQNNVAKAQRKAEERRATAEAKRGTEVAKVVEVANLMRAVGRPPAKRSFFSFS</sequence>
<reference evidence="4" key="1">
    <citation type="journal article" date="2014" name="Nat. Commun.">
        <title>The emerging biofuel crop Camelina sativa retains a highly undifferentiated hexaploid genome structure.</title>
        <authorList>
            <person name="Kagale S."/>
            <person name="Koh C."/>
            <person name="Nixon J."/>
            <person name="Bollina V."/>
            <person name="Clarke W.E."/>
            <person name="Tuteja R."/>
            <person name="Spillane C."/>
            <person name="Robinson S.J."/>
            <person name="Links M.G."/>
            <person name="Clarke C."/>
            <person name="Higgins E.E."/>
            <person name="Huebert T."/>
            <person name="Sharpe A.G."/>
            <person name="Parkin I.A."/>
        </authorList>
    </citation>
    <scope>NUCLEOTIDE SEQUENCE [LARGE SCALE GENOMIC DNA]</scope>
    <source>
        <strain evidence="4">cv. DH55</strain>
    </source>
</reference>
<dbReference type="Pfam" id="PF03763">
    <property type="entry name" value="Remorin_C"/>
    <property type="match status" value="1"/>
</dbReference>
<feature type="compositionally biased region" description="Basic and acidic residues" evidence="2">
    <location>
        <begin position="9"/>
        <end position="30"/>
    </location>
</feature>
<dbReference type="Proteomes" id="UP000694864">
    <property type="component" value="Chromosome 5"/>
</dbReference>